<dbReference type="Gene3D" id="3.50.50.60">
    <property type="entry name" value="FAD/NAD(P)-binding domain"/>
    <property type="match status" value="2"/>
</dbReference>
<sequence length="439" mass="47531">MKAIVIGAGVVGVTTAYYLKAAGCDVTVLERLSGPADETSFGNAGQVSPGYAAPWAAPGIPWKAVKWLLHPEHAPLRIRPDGSFFQLAWMARMVANCTEAAYARNKNRMVPLAEYSRDCLRQLRKDLNLNYEERSLGTLQIFRNDKQLAAGKRDAGLLNQMNVANRLLDQDSLLDVEPALKAVAHKLTGALQLPNDETGDCKLFTERLAAICEGMGVKFRYGVTVQSLVANKGRIDAVELVGGESVVADTVVLAAGCASRALALPLGLDLPVYPVKGYSITVPLTNPEGAPRSTVLDETYKIALTRFDNRLRVGGMAEVAGFDKRIDPTRVETLNMVTNDLFPHAGDVRQATQWTGLRPMTPDGTPIVGATPYENLFTNTGHGTLGWTMSCGSARVIADAVLGRRSEIDARELGMVRYDKRNARIHSGNGAQGQIKWAD</sequence>
<reference evidence="5" key="1">
    <citation type="journal article" date="2019" name="Int. J. Syst. Evol. Microbiol.">
        <title>The Global Catalogue of Microorganisms (GCM) 10K type strain sequencing project: providing services to taxonomists for standard genome sequencing and annotation.</title>
        <authorList>
            <consortium name="The Broad Institute Genomics Platform"/>
            <consortium name="The Broad Institute Genome Sequencing Center for Infectious Disease"/>
            <person name="Wu L."/>
            <person name="Ma J."/>
        </authorList>
    </citation>
    <scope>NUCLEOTIDE SEQUENCE [LARGE SCALE GENOMIC DNA]</scope>
    <source>
        <strain evidence="5">CGMCC 1.8859</strain>
    </source>
</reference>
<keyword evidence="2" id="KW-0560">Oxidoreductase</keyword>
<evidence type="ECO:0000256" key="1">
    <source>
        <dbReference type="ARBA" id="ARBA00009410"/>
    </source>
</evidence>
<protein>
    <submittedName>
        <fullName evidence="4">D-amino acid dehydrogenase</fullName>
    </submittedName>
</protein>
<dbReference type="Proteomes" id="UP000637267">
    <property type="component" value="Unassembled WGS sequence"/>
</dbReference>
<dbReference type="SUPFAM" id="SSF54373">
    <property type="entry name" value="FAD-linked reductases, C-terminal domain"/>
    <property type="match status" value="1"/>
</dbReference>
<evidence type="ECO:0000256" key="2">
    <source>
        <dbReference type="ARBA" id="ARBA00023002"/>
    </source>
</evidence>
<dbReference type="PANTHER" id="PTHR13847">
    <property type="entry name" value="SARCOSINE DEHYDROGENASE-RELATED"/>
    <property type="match status" value="1"/>
</dbReference>
<comment type="caution">
    <text evidence="4">The sequence shown here is derived from an EMBL/GenBank/DDBJ whole genome shotgun (WGS) entry which is preliminary data.</text>
</comment>
<dbReference type="EMBL" id="BMLX01000007">
    <property type="protein sequence ID" value="GGP23669.1"/>
    <property type="molecule type" value="Genomic_DNA"/>
</dbReference>
<dbReference type="Gene3D" id="3.30.9.10">
    <property type="entry name" value="D-Amino Acid Oxidase, subunit A, domain 2"/>
    <property type="match status" value="1"/>
</dbReference>
<gene>
    <name evidence="4" type="primary">dadA</name>
    <name evidence="4" type="ORF">GCM10010970_36690</name>
</gene>
<proteinExistence type="inferred from homology"/>
<feature type="domain" description="FAD dependent oxidoreductase" evidence="3">
    <location>
        <begin position="3"/>
        <end position="399"/>
    </location>
</feature>
<accession>A0ABQ2PEQ2</accession>
<dbReference type="PANTHER" id="PTHR13847:SF280">
    <property type="entry name" value="D-AMINO ACID DEHYDROGENASE"/>
    <property type="match status" value="1"/>
</dbReference>
<dbReference type="InterPro" id="IPR006076">
    <property type="entry name" value="FAD-dep_OxRdtase"/>
</dbReference>
<dbReference type="NCBIfam" id="NF001933">
    <property type="entry name" value="PRK00711.1"/>
    <property type="match status" value="1"/>
</dbReference>
<dbReference type="RefSeq" id="WP_188706331.1">
    <property type="nucleotide sequence ID" value="NZ_BMLX01000007.1"/>
</dbReference>
<keyword evidence="5" id="KW-1185">Reference proteome</keyword>
<comment type="similarity">
    <text evidence="1">Belongs to the DadA oxidoreductase family.</text>
</comment>
<dbReference type="Pfam" id="PF01266">
    <property type="entry name" value="DAO"/>
    <property type="match status" value="1"/>
</dbReference>
<name>A0ABQ2PEQ2_9NEIS</name>
<dbReference type="InterPro" id="IPR036188">
    <property type="entry name" value="FAD/NAD-bd_sf"/>
</dbReference>
<evidence type="ECO:0000313" key="4">
    <source>
        <dbReference type="EMBL" id="GGP23669.1"/>
    </source>
</evidence>
<evidence type="ECO:0000313" key="5">
    <source>
        <dbReference type="Proteomes" id="UP000637267"/>
    </source>
</evidence>
<dbReference type="SUPFAM" id="SSF51905">
    <property type="entry name" value="FAD/NAD(P)-binding domain"/>
    <property type="match status" value="1"/>
</dbReference>
<evidence type="ECO:0000259" key="3">
    <source>
        <dbReference type="Pfam" id="PF01266"/>
    </source>
</evidence>
<organism evidence="4 5">
    <name type="scientific">Silvimonas iriomotensis</name>
    <dbReference type="NCBI Taxonomy" id="449662"/>
    <lineage>
        <taxon>Bacteria</taxon>
        <taxon>Pseudomonadati</taxon>
        <taxon>Pseudomonadota</taxon>
        <taxon>Betaproteobacteria</taxon>
        <taxon>Neisseriales</taxon>
        <taxon>Chitinibacteraceae</taxon>
        <taxon>Silvimonas</taxon>
    </lineage>
</organism>